<evidence type="ECO:0000256" key="6">
    <source>
        <dbReference type="ARBA" id="ARBA00022840"/>
    </source>
</evidence>
<evidence type="ECO:0000259" key="21">
    <source>
        <dbReference type="Pfam" id="PF17852"/>
    </source>
</evidence>
<dbReference type="Gene3D" id="1.10.287.2620">
    <property type="match status" value="1"/>
</dbReference>
<accession>A0ABP0IUB4</accession>
<evidence type="ECO:0000256" key="14">
    <source>
        <dbReference type="SAM" id="MobiDB-lite"/>
    </source>
</evidence>
<feature type="domain" description="Dynein heavy chain AAA module D4" evidence="19">
    <location>
        <begin position="2262"/>
        <end position="2522"/>
    </location>
</feature>
<evidence type="ECO:0000313" key="26">
    <source>
        <dbReference type="Proteomes" id="UP001642464"/>
    </source>
</evidence>
<dbReference type="InterPro" id="IPR035699">
    <property type="entry name" value="AAA_6"/>
</dbReference>
<dbReference type="Gene3D" id="1.10.8.710">
    <property type="match status" value="1"/>
</dbReference>
<dbReference type="Pfam" id="PF12775">
    <property type="entry name" value="AAA_7"/>
    <property type="match status" value="1"/>
</dbReference>
<feature type="domain" description="Dynein heavy chain AAA 5 extension" evidence="21">
    <location>
        <begin position="1715"/>
        <end position="1852"/>
    </location>
</feature>
<keyword evidence="6" id="KW-0067">ATP-binding</keyword>
<evidence type="ECO:0000259" key="23">
    <source>
        <dbReference type="Pfam" id="PF18198"/>
    </source>
</evidence>
<evidence type="ECO:0000256" key="1">
    <source>
        <dbReference type="ARBA" id="ARBA00004430"/>
    </source>
</evidence>
<dbReference type="InterPro" id="IPR042219">
    <property type="entry name" value="AAA_lid_11_sf"/>
</dbReference>
<dbReference type="Pfam" id="PF18199">
    <property type="entry name" value="Dynein_C"/>
    <property type="match status" value="1"/>
</dbReference>
<dbReference type="Gene3D" id="3.20.180.20">
    <property type="entry name" value="Dynein heavy chain, N-terminal domain 2"/>
    <property type="match status" value="1"/>
</dbReference>
<dbReference type="Gene3D" id="3.10.490.20">
    <property type="match status" value="1"/>
</dbReference>
<dbReference type="Gene3D" id="3.40.50.300">
    <property type="entry name" value="P-loop containing nucleotide triphosphate hydrolases"/>
    <property type="match status" value="5"/>
</dbReference>
<dbReference type="InterPro" id="IPR035706">
    <property type="entry name" value="AAA_9"/>
</dbReference>
<dbReference type="InterPro" id="IPR004273">
    <property type="entry name" value="Dynein_heavy_D6_P-loop"/>
</dbReference>
<evidence type="ECO:0000256" key="4">
    <source>
        <dbReference type="ARBA" id="ARBA00022701"/>
    </source>
</evidence>
<keyword evidence="11" id="KW-0206">Cytoskeleton</keyword>
<keyword evidence="5" id="KW-0547">Nucleotide-binding</keyword>
<evidence type="ECO:0000259" key="19">
    <source>
        <dbReference type="Pfam" id="PF12780"/>
    </source>
</evidence>
<dbReference type="Gene3D" id="1.10.8.1220">
    <property type="match status" value="1"/>
</dbReference>
<evidence type="ECO:0000256" key="5">
    <source>
        <dbReference type="ARBA" id="ARBA00022741"/>
    </source>
</evidence>
<feature type="domain" description="Dynein heavy chain linker" evidence="16">
    <location>
        <begin position="379"/>
        <end position="788"/>
    </location>
</feature>
<dbReference type="Pfam" id="PF08393">
    <property type="entry name" value="DHC_N2"/>
    <property type="match status" value="1"/>
</dbReference>
<dbReference type="Gene3D" id="6.10.140.1060">
    <property type="match status" value="1"/>
</dbReference>
<comment type="similarity">
    <text evidence="2">Belongs to the dynein heavy chain family.</text>
</comment>
<dbReference type="Gene3D" id="1.20.140.100">
    <property type="entry name" value="Dynein heavy chain, N-terminal domain 2"/>
    <property type="match status" value="1"/>
</dbReference>
<dbReference type="Pfam" id="PF03028">
    <property type="entry name" value="Dynein_heavy"/>
    <property type="match status" value="1"/>
</dbReference>
<feature type="domain" description="Dynein heavy chain region D6 P-loop" evidence="15">
    <location>
        <begin position="3377"/>
        <end position="3488"/>
    </location>
</feature>
<comment type="caution">
    <text evidence="25">The sequence shown here is derived from an EMBL/GenBank/DDBJ whole genome shotgun (WGS) entry which is preliminary data.</text>
</comment>
<evidence type="ECO:0000259" key="16">
    <source>
        <dbReference type="Pfam" id="PF08393"/>
    </source>
</evidence>
<dbReference type="InterPro" id="IPR041658">
    <property type="entry name" value="AAA_lid_11"/>
</dbReference>
<dbReference type="Gene3D" id="1.10.472.130">
    <property type="match status" value="1"/>
</dbReference>
<protein>
    <submittedName>
        <fullName evidence="25">Dynein axonemal heavy chain 7 (Axonemal beta dynein heavy chain 7) (Axonemal dynein heavy chain b) (Ciliary dynein heavy chain 7) (Dynein-like protein 7)</fullName>
    </submittedName>
</protein>
<feature type="domain" description="Dynein heavy chain ATP-binding dynein motor region" evidence="20">
    <location>
        <begin position="2907"/>
        <end position="3128"/>
    </location>
</feature>
<dbReference type="InterPro" id="IPR041466">
    <property type="entry name" value="Dynein_AAA5_ext"/>
</dbReference>
<keyword evidence="12" id="KW-0966">Cell projection</keyword>
<evidence type="ECO:0000256" key="3">
    <source>
        <dbReference type="ARBA" id="ARBA00022490"/>
    </source>
</evidence>
<evidence type="ECO:0000256" key="13">
    <source>
        <dbReference type="SAM" id="Coils"/>
    </source>
</evidence>
<evidence type="ECO:0000256" key="8">
    <source>
        <dbReference type="ARBA" id="ARBA00023054"/>
    </source>
</evidence>
<dbReference type="InterPro" id="IPR041228">
    <property type="entry name" value="Dynein_C"/>
</dbReference>
<sequence length="3975" mass="449857">MLFRRFEAEPLHYSQVKALTIQDPWQCDLLVNKLQIQATEVRFKHETDFVKARLLQPYRDCTTCLRELPRPDTKLKETVSRTLLWQVKEEELHIKAGFGTVEQIVNMNLENMAKVLELYEPFKFLLIEEERTTSFFEDQSNTRETFAAYLHHLRDTIRQLREQCPNILQMQLMRVDATEVNQKLEQCAEDCIAKLLKSLALRNQDRSARLVKQFEHLNGRIMRQPENEEQLVELELAVEEAKAKTLPNLLEEYEDIKAWLFLTWDEDHLLVEEDYNAIWAASQWKTYGDSIAERERDLEMDRMSIEGKLISRRTDVTEELTNLMNSVNKFKDKGQVRYLEEYLDDLSSIKKNLASLQARCERIQYEEELVGWEPGEFELNEAHSAVEPYDKLWTLVYEHQKASQRWTRSPLFSGELKPEEIESEVMNMWRLSFKLKATFEQDKLTKPAKVAEKVKNDLDAFKENVPLLHALCNPGLRERHWTEISNVIGFEMGPDPTLTLNKALDRDIGAYVQKISEISESAAKEYQIESGLDGMIKEWEPVIMEFKDWGTTGTYIVAGASIDEVQTLLDDHVIKTQTMKGSPYAAEFKERLEDWEKYLTGVQDIVDVWLKVQGVWLYLEPIFSSEDIMQQMPTEGRLFREVDGTWRQIMGSCVAAPKALEVFRQDSFLENLQAANDKLETVQKGLNDYLETKRLFFPRFFFLSNDNLLEILSETKDPKRVNAHVKKCFEGMQSLQFEENLNISGMVSPEKEVVPMTTYVDPVAANGAVEKWLVQVEDAMLESIRDQSFQSRDDYVNTSFVDWVQKWPGQVVIGIFNLFWTAEVNQALTEHGNAGLVEYATKLDNTLTEIVNLVRREIPKLVRCTLEALIVIFVHNKDTIVELRDRGTCEVSDFDWLVQLRYFIEENPEKPGQEDIFVRITNSHLGYAYEYLGNCGRLVVTPLTDRCYRTCCGALHLLYGAAPEGPAGTGKTETVKDLAKALARFCVVFNCSDELDVNAMAKFFKGLASSGGWACFDEFNRIDAEVLSVIAQQILQIQNAIKARLTCFEFEGTANLPLKWTCNCFITMNPGYAGRAELPDNLKALFRTVAMMVPDYAMIAEIKLYSYGYAEARSLAQKIVTTYKLCSEQLSSQKHYDYGMRAVFSVLVAAGNLKRKYPKEAEEILMLRSICDVNLAKFLAFDVPLFKGITSDLFPGVVLPEPDFGALTSKLEQHLQAEHCQPHPYFIEKIIQFYECHIVRHSVMLVGMPFSGKTTALTCLQRTLTDLANEGIMHAGCAVHQARLNPKSIPAPCLYGTFDEVSKAPHPALREWEWADGIVAVLFREFGRNMTEERKWLVFDGPIDAVWIENMNTVMDENKQIGDQLGVWKSTMSLELFALLLFGVVERWDLELGRRSKSGAEHLKFAAALPPFLALLCAERWLQQALETEETVNKVLIGLCAIIALVCGFFLARLSLLPAASVCTGVPVFKSQLAASAPAPDPSESAPAVCAADQIPTPASDEESTSKQVLVPASEPESARMPPPHTPEAPVVHHVHCASSYDGLVLRFAIFVGVTKYELCQGPASSYDVVFPAENRLGSTCVGRVDQAKLEDYQDSPLLKIMKVSCQSDRCEDKSGPPRFVLGREWSADDPNAALEAIDIELCWAAFDWGLGTGSPNMRTIMEPMDVNEASPATISRNGMVFFEPHLMGIDPLVEKNFLGGMPEGLDEEEVKEVRSMSDWLLKPCLKFLREECAEVSPTQDQNLVQSFMTLLMSHMKDFLNLDLYKKSDGSEATAKKNIITMIDAVVVLSIIWSVGCVLQTNSRPDFSTYLRQLLQNKVEGITAYKQLGGKLSPEFPERGSVFDWIFMAEDGPHRGDAENSAEDELKWIGWMETVDPQQIKPGSAVESIIVQTLDSVRYGYFLQHCIKHRIKLLFCGPTGTGKCLVLDGEDVKEGFTQIMMGFSAQTKCAQTQDMTAHDLIDAKLDRRRKGVYGPPFGKLCVLMVDDLNMPNKETYGAQPPIEILRQMIDARAYPESGGWFDRKDVTHPFRSIIDVLLFAAMGPPGGGRTFITPRMCGHLYLVGFPLLDDDNMKMIFSTILDWKLQADGYPGEVTGLSKKIVAGTLEIYKSAVASLLPTPLKVHYTFNLRDFAKIIFGVLLLKKQECDGVARHVRLWVHEIWRVIGDRLVVNEDRLWMLEQVRAVTKNVFGQGFDEVMKHLDNDGDGKVTTLDEVRTLIFGDMLSQPAAPNRPYTECPDIPELQRQVESHLQQYNLMSTKKMDLVCFLYMLEHLSRVARVVKTPGGNALLVGVGGSGRQSCSRLACFLADFDVFQIEIARGYDQVAFREDLKKLLTAAGGKGEKTVFLFSDSQIKSEGFVEDLNNLLNTGEVPNLFAPDERVQVCEMVRAAARQEGKAPEGTPNQLYAYFVERCQKLLAIVLCFSPIGDAWRARIRQFPSLVNCCTIDWYTEWPADALVAVAERFLGQVEMEENVRTSCVEMCSIFHSQTTELAVEFKNSLKRIYYATPTSFLELIQTFKTLLGGKRKQVTDLKDKYEKGLDKILTTEQSVEGMKVELINLQPKLIAKNEEVEKMMVVVGEESAKTAKVKEAVAADEAVAAEAAAKSEAQKAEVEADLAEAMPALMEALSALDTLSAKDIGEIKAMKNPPGPVKLVLQAVCIMKGIKPNRVKDESGKMAEDFWGPSVKMVGESDFLRSLQSFDKDNIPAATIKKIQTFMPLDDFQPARVKTCSRAAWGICMWVRAMETYDRVAKVVGPKKEALAIAMAEYAEVMEKLNEKRAELQKVLDQLAELEAQLNSLKAEKDDLAYQVDLCKKKLDRAETLIESLGGEKSRWTQNAKDLAVDYVNLTGDVIVCSGLIAYLGAFTPDFRERTVKAWTELSLEKCIPGKEKVSLEDCLGEPVKIRNWTICGLPNDAFSIENGIIVDKSRRWPLCIDPQGQANKWIKKMEEPAKLAVKKFTDSDYIRRLEGCITYGNPMLIENILEETDPAIEPVLLKQTYRQGNRVMLKLGESVLEYNKDFKFYLTTKLRNPHYLPEIAVKVTLLNFMITVVGLQDQLLNIVVQAERPELAEDKARLVIEGAENKAQLEETENKILHVLQTSQGNILEDETAINVLSSSKALSNKIAAKQEIAEQTEKQIDEARLGYVPVAFKTAILFFCISDLANIDPMYQYSLPFFVSLFLSSIEKAEQSEDLEKRIENLNDTFRYTLYCNICRSLFEKHKTLFSFLLCMRLLLSSEEADYDDYRFLLTGGVSLEDPPARPADWVPDRCWGELFRLAKSKEFYQGFHEKFASELPRWKMVYDDVNPMKLLKEPETRPGSMAEFNDFQDLMILRCIRPDRVVPAVLEFVAGKLGEKFVNPPPFDLAGSYADSNAMSPLIFILSPGADPGSNLYRFAAEKGREVASISLGQGQGPKAERLMDIATKDGGWVLLQNCHLATSWMPRLERLLDEKDPKKVHKDFRLWLTSYPSNKFPVAILQNGVKMTNEAPKGLRANMTGSYNMDPISNEEFFNACTCDHQFKRLCFNLCFFHAVIQERRLFGPLGWNIAYEFTENDLRISVRQLQMFLDEYPNEAPIKALNYLTGECNYGGRVTEAMDRRLLATLLKSYYCEEALNDDFVLYQETNGPTYVPPPKGGYEEHLDHIRSLPLVTPPGVFGFHENANLTKEMGETYNMMMELLLTAGSSSSSGGSSPDIVVGEIAKDVLSRLPEPWDVAKVQEIYPTLYAESMNTVLAQELKRFNGLLKAIQGSLKDIQKAVKGLLLMSANLETAFFEIFDGKTPAMWLKHSYPSLKPLGGYINDLVERLKFFQKWVDNGAPVMFWFSGIYFTQAFTTGASQNFARKYKIPIDTLTFDFFYPKEQEFTEKPEDGVYTYGLFFEACRWDWNEWKLAESEPKVLYASVPLIHLMPCEKTALRDFAHYECPCYKVSTRKGVLSTTGHSTNFVMPIKIISDVDQSHWIKRGVAMLTSLDT</sequence>
<dbReference type="EMBL" id="CAXAMM010005002">
    <property type="protein sequence ID" value="CAK9005674.1"/>
    <property type="molecule type" value="Genomic_DNA"/>
</dbReference>
<keyword evidence="26" id="KW-1185">Reference proteome</keyword>
<dbReference type="InterPro" id="IPR026983">
    <property type="entry name" value="DHC"/>
</dbReference>
<proteinExistence type="inferred from homology"/>
<feature type="region of interest" description="Disordered" evidence="14">
    <location>
        <begin position="1496"/>
        <end position="1527"/>
    </location>
</feature>
<evidence type="ECO:0000256" key="9">
    <source>
        <dbReference type="ARBA" id="ARBA00023069"/>
    </source>
</evidence>
<keyword evidence="10" id="KW-0505">Motor protein</keyword>
<name>A0ABP0IUB4_9DINO</name>
<evidence type="ECO:0000256" key="12">
    <source>
        <dbReference type="ARBA" id="ARBA00023273"/>
    </source>
</evidence>
<comment type="subcellular location">
    <subcellularLocation>
        <location evidence="1">Cytoplasm</location>
        <location evidence="1">Cytoskeleton</location>
        <location evidence="1">Cilium axoneme</location>
    </subcellularLocation>
</comment>
<dbReference type="Pfam" id="PF12774">
    <property type="entry name" value="AAA_6"/>
    <property type="match status" value="1"/>
</dbReference>
<dbReference type="PANTHER" id="PTHR22878:SF70">
    <property type="entry name" value="DYNEIN HEAVY CHAIN 2, AXONEMAL"/>
    <property type="match status" value="1"/>
</dbReference>
<dbReference type="Gene3D" id="1.20.1270.280">
    <property type="match status" value="1"/>
</dbReference>
<feature type="domain" description="Dynein heavy chain AAA lid" evidence="23">
    <location>
        <begin position="3523"/>
        <end position="3665"/>
    </location>
</feature>
<feature type="domain" description="Dynein heavy chain C-terminal" evidence="24">
    <location>
        <begin position="3673"/>
        <end position="3971"/>
    </location>
</feature>
<feature type="domain" description="Dynein heavy chain coiled coil stalk" evidence="18">
    <location>
        <begin position="2536"/>
        <end position="2876"/>
    </location>
</feature>
<dbReference type="Gene3D" id="1.10.8.720">
    <property type="entry name" value="Region D6 of dynein motor"/>
    <property type="match status" value="1"/>
</dbReference>
<dbReference type="Pfam" id="PF17857">
    <property type="entry name" value="AAA_lid_1"/>
    <property type="match status" value="1"/>
</dbReference>
<evidence type="ECO:0000256" key="11">
    <source>
        <dbReference type="ARBA" id="ARBA00023212"/>
    </source>
</evidence>
<evidence type="ECO:0000259" key="18">
    <source>
        <dbReference type="Pfam" id="PF12777"/>
    </source>
</evidence>
<dbReference type="Pfam" id="PF12777">
    <property type="entry name" value="MT"/>
    <property type="match status" value="1"/>
</dbReference>
<evidence type="ECO:0000259" key="17">
    <source>
        <dbReference type="Pfam" id="PF12774"/>
    </source>
</evidence>
<feature type="coiled-coil region" evidence="13">
    <location>
        <begin position="2760"/>
        <end position="2811"/>
    </location>
</feature>
<dbReference type="Pfam" id="PF12780">
    <property type="entry name" value="AAA_8"/>
    <property type="match status" value="1"/>
</dbReference>
<evidence type="ECO:0000313" key="25">
    <source>
        <dbReference type="EMBL" id="CAK9005674.1"/>
    </source>
</evidence>
<keyword evidence="8 13" id="KW-0175">Coiled coil</keyword>
<keyword evidence="4" id="KW-0493">Microtubule</keyword>
<dbReference type="InterPro" id="IPR041589">
    <property type="entry name" value="DNAH3_AAA_lid_1"/>
</dbReference>
<dbReference type="Pfam" id="PF12781">
    <property type="entry name" value="AAA_9"/>
    <property type="match status" value="1"/>
</dbReference>
<keyword evidence="3" id="KW-0963">Cytoplasm</keyword>
<evidence type="ECO:0000259" key="22">
    <source>
        <dbReference type="Pfam" id="PF17857"/>
    </source>
</evidence>
<dbReference type="InterPro" id="IPR042222">
    <property type="entry name" value="Dynein_2_N"/>
</dbReference>
<dbReference type="InterPro" id="IPR024317">
    <property type="entry name" value="Dynein_heavy_chain_D4_dom"/>
</dbReference>
<dbReference type="SUPFAM" id="SSF52540">
    <property type="entry name" value="P-loop containing nucleoside triphosphate hydrolases"/>
    <property type="match status" value="4"/>
</dbReference>
<feature type="domain" description="Dynein heavy chain 3 AAA+ lid" evidence="22">
    <location>
        <begin position="2102"/>
        <end position="2197"/>
    </location>
</feature>
<keyword evidence="7" id="KW-0243">Dynein</keyword>
<evidence type="ECO:0000256" key="2">
    <source>
        <dbReference type="ARBA" id="ARBA00008887"/>
    </source>
</evidence>
<organism evidence="25 26">
    <name type="scientific">Durusdinium trenchii</name>
    <dbReference type="NCBI Taxonomy" id="1381693"/>
    <lineage>
        <taxon>Eukaryota</taxon>
        <taxon>Sar</taxon>
        <taxon>Alveolata</taxon>
        <taxon>Dinophyceae</taxon>
        <taxon>Suessiales</taxon>
        <taxon>Symbiodiniaceae</taxon>
        <taxon>Durusdinium</taxon>
    </lineage>
</organism>
<gene>
    <name evidence="25" type="ORF">SCF082_LOCUS8692</name>
</gene>
<dbReference type="InterPro" id="IPR043157">
    <property type="entry name" value="Dynein_AAA1S"/>
</dbReference>
<dbReference type="Gene3D" id="1.20.920.20">
    <property type="match status" value="1"/>
</dbReference>
<evidence type="ECO:0000259" key="15">
    <source>
        <dbReference type="Pfam" id="PF03028"/>
    </source>
</evidence>
<evidence type="ECO:0000259" key="24">
    <source>
        <dbReference type="Pfam" id="PF18199"/>
    </source>
</evidence>
<keyword evidence="9" id="KW-0969">Cilium</keyword>
<dbReference type="Proteomes" id="UP001642464">
    <property type="component" value="Unassembled WGS sequence"/>
</dbReference>
<dbReference type="InterPro" id="IPR024743">
    <property type="entry name" value="Dynein_HC_stalk"/>
</dbReference>
<dbReference type="Pfam" id="PF17852">
    <property type="entry name" value="Dynein_AAA_lid"/>
    <property type="match status" value="1"/>
</dbReference>
<evidence type="ECO:0000256" key="7">
    <source>
        <dbReference type="ARBA" id="ARBA00023017"/>
    </source>
</evidence>
<dbReference type="InterPro" id="IPR043160">
    <property type="entry name" value="Dynein_C_barrel"/>
</dbReference>
<dbReference type="InterPro" id="IPR027417">
    <property type="entry name" value="P-loop_NTPase"/>
</dbReference>
<dbReference type="Pfam" id="PF18198">
    <property type="entry name" value="AAA_lid_11"/>
    <property type="match status" value="1"/>
</dbReference>
<feature type="domain" description="Dynein heavy chain hydrolytic ATP-binding dynein motor region" evidence="17">
    <location>
        <begin position="927"/>
        <end position="1254"/>
    </location>
</feature>
<evidence type="ECO:0000256" key="10">
    <source>
        <dbReference type="ARBA" id="ARBA00023175"/>
    </source>
</evidence>
<dbReference type="InterPro" id="IPR042228">
    <property type="entry name" value="Dynein_linker_3"/>
</dbReference>
<evidence type="ECO:0000259" key="20">
    <source>
        <dbReference type="Pfam" id="PF12781"/>
    </source>
</evidence>
<dbReference type="Gene3D" id="1.20.920.30">
    <property type="match status" value="1"/>
</dbReference>
<dbReference type="PANTHER" id="PTHR22878">
    <property type="entry name" value="DYNEIN HEAVY CHAIN 6, AXONEMAL-LIKE-RELATED"/>
    <property type="match status" value="1"/>
</dbReference>
<feature type="coiled-coil region" evidence="13">
    <location>
        <begin position="339"/>
        <end position="366"/>
    </location>
</feature>
<dbReference type="Gene3D" id="1.20.58.1120">
    <property type="match status" value="1"/>
</dbReference>
<reference evidence="25 26" key="1">
    <citation type="submission" date="2024-02" db="EMBL/GenBank/DDBJ databases">
        <authorList>
            <person name="Chen Y."/>
            <person name="Shah S."/>
            <person name="Dougan E. K."/>
            <person name="Thang M."/>
            <person name="Chan C."/>
        </authorList>
    </citation>
    <scope>NUCLEOTIDE SEQUENCE [LARGE SCALE GENOMIC DNA]</scope>
</reference>
<dbReference type="InterPro" id="IPR013602">
    <property type="entry name" value="Dynein_heavy_linker"/>
</dbReference>